<protein>
    <submittedName>
        <fullName evidence="2">SelT/selW/selH selenoprotein domain containing protein</fullName>
    </submittedName>
</protein>
<reference evidence="2 3" key="1">
    <citation type="journal article" date="2013" name="Genome Biol.">
        <title>Genome of Acanthamoeba castellanii highlights extensive lateral gene transfer and early evolution of tyrosine kinase signaling.</title>
        <authorList>
            <person name="Clarke M."/>
            <person name="Lohan A.J."/>
            <person name="Liu B."/>
            <person name="Lagkouvardos I."/>
            <person name="Roy S."/>
            <person name="Zafar N."/>
            <person name="Bertelli C."/>
            <person name="Schilde C."/>
            <person name="Kianianmomeni A."/>
            <person name="Burglin T.R."/>
            <person name="Frech C."/>
            <person name="Turcotte B."/>
            <person name="Kopec K.O."/>
            <person name="Synnott J.M."/>
            <person name="Choo C."/>
            <person name="Paponov I."/>
            <person name="Finkler A."/>
            <person name="Soon Heng Tan C."/>
            <person name="Hutchins A.P."/>
            <person name="Weinmeier T."/>
            <person name="Rattei T."/>
            <person name="Chu J.S."/>
            <person name="Gimenez G."/>
            <person name="Irimia M."/>
            <person name="Rigden D.J."/>
            <person name="Fitzpatrick D.A."/>
            <person name="Lorenzo-Morales J."/>
            <person name="Bateman A."/>
            <person name="Chiu C.H."/>
            <person name="Tang P."/>
            <person name="Hegemann P."/>
            <person name="Fromm H."/>
            <person name="Raoult D."/>
            <person name="Greub G."/>
            <person name="Miranda-Saavedra D."/>
            <person name="Chen N."/>
            <person name="Nash P."/>
            <person name="Ginger M.L."/>
            <person name="Horn M."/>
            <person name="Schaap P."/>
            <person name="Caler L."/>
            <person name="Loftus B."/>
        </authorList>
    </citation>
    <scope>NUCLEOTIDE SEQUENCE [LARGE SCALE GENOMIC DNA]</scope>
    <source>
        <strain evidence="2 3">Neff</strain>
    </source>
</reference>
<sequence length="99" mass="10422">MTGEHGNGFGSADWLGVEQTSSLDHGYGSKFRACATAIERAFPEIEVLGNAKGKPRSGAFEVSSEDGVVFWSKLGGAGFPDPAKLVAKLKTAFASEKEQ</sequence>
<dbReference type="InterPro" id="IPR011893">
    <property type="entry name" value="Selenoprotein_Rdx-typ"/>
</dbReference>
<dbReference type="AlphaFoldDB" id="L8HB54"/>
<dbReference type="EMBL" id="KB007870">
    <property type="protein sequence ID" value="ELR22749.1"/>
    <property type="molecule type" value="Genomic_DNA"/>
</dbReference>
<dbReference type="RefSeq" id="XP_004351526.1">
    <property type="nucleotide sequence ID" value="XM_004351474.1"/>
</dbReference>
<evidence type="ECO:0000313" key="2">
    <source>
        <dbReference type="EMBL" id="ELR22749.1"/>
    </source>
</evidence>
<dbReference type="Proteomes" id="UP000011083">
    <property type="component" value="Unassembled WGS sequence"/>
</dbReference>
<dbReference type="Pfam" id="PF10262">
    <property type="entry name" value="Rdx"/>
    <property type="match status" value="1"/>
</dbReference>
<evidence type="ECO:0000313" key="3">
    <source>
        <dbReference type="Proteomes" id="UP000011083"/>
    </source>
</evidence>
<dbReference type="InterPro" id="IPR036249">
    <property type="entry name" value="Thioredoxin-like_sf"/>
</dbReference>
<dbReference type="VEuPathDB" id="AmoebaDB:ACA1_149170"/>
<dbReference type="NCBIfam" id="TIGR02174">
    <property type="entry name" value="CXXU_selWTH"/>
    <property type="match status" value="1"/>
</dbReference>
<dbReference type="SMR" id="L8HB54"/>
<gene>
    <name evidence="2" type="ORF">ACA1_149170</name>
</gene>
<keyword evidence="3" id="KW-1185">Reference proteome</keyword>
<dbReference type="SUPFAM" id="SSF52833">
    <property type="entry name" value="Thioredoxin-like"/>
    <property type="match status" value="1"/>
</dbReference>
<dbReference type="Gene3D" id="3.40.30.10">
    <property type="entry name" value="Glutaredoxin"/>
    <property type="match status" value="1"/>
</dbReference>
<keyword evidence="1" id="KW-0676">Redox-active center</keyword>
<dbReference type="GeneID" id="14923708"/>
<organism evidence="2 3">
    <name type="scientific">Acanthamoeba castellanii (strain ATCC 30010 / Neff)</name>
    <dbReference type="NCBI Taxonomy" id="1257118"/>
    <lineage>
        <taxon>Eukaryota</taxon>
        <taxon>Amoebozoa</taxon>
        <taxon>Discosea</taxon>
        <taxon>Longamoebia</taxon>
        <taxon>Centramoebida</taxon>
        <taxon>Acanthamoebidae</taxon>
        <taxon>Acanthamoeba</taxon>
    </lineage>
</organism>
<accession>L8HB54</accession>
<dbReference type="OrthoDB" id="60822at2759"/>
<proteinExistence type="predicted"/>
<dbReference type="KEGG" id="acan:ACA1_149170"/>
<name>L8HB54_ACACF</name>
<evidence type="ECO:0000256" key="1">
    <source>
        <dbReference type="ARBA" id="ARBA00023284"/>
    </source>
</evidence>